<dbReference type="AlphaFoldDB" id="A0A656YVC5"/>
<accession>A0A656YVC5</accession>
<keyword evidence="3" id="KW-1185">Reference proteome</keyword>
<dbReference type="InterPro" id="IPR035069">
    <property type="entry name" value="TTHA1013/TTHA0281-like"/>
</dbReference>
<comment type="caution">
    <text evidence="2">The sequence shown here is derived from an EMBL/GenBank/DDBJ whole genome shotgun (WGS) entry which is preliminary data.</text>
</comment>
<dbReference type="Proteomes" id="UP000070257">
    <property type="component" value="Unassembled WGS sequence"/>
</dbReference>
<evidence type="ECO:0000256" key="1">
    <source>
        <dbReference type="SAM" id="MobiDB-lite"/>
    </source>
</evidence>
<evidence type="ECO:0008006" key="4">
    <source>
        <dbReference type="Google" id="ProtNLM"/>
    </source>
</evidence>
<dbReference type="SUPFAM" id="SSF143100">
    <property type="entry name" value="TTHA1013/TTHA0281-like"/>
    <property type="match status" value="1"/>
</dbReference>
<evidence type="ECO:0000313" key="2">
    <source>
        <dbReference type="EMBL" id="KXA96201.1"/>
    </source>
</evidence>
<organism evidence="2 3">
    <name type="scientific">candidate division MSBL1 archaeon SCGC-AAA259J03</name>
    <dbReference type="NCBI Taxonomy" id="1698269"/>
    <lineage>
        <taxon>Archaea</taxon>
        <taxon>Methanobacteriati</taxon>
        <taxon>Methanobacteriota</taxon>
        <taxon>candidate division MSBL1</taxon>
    </lineage>
</organism>
<gene>
    <name evidence="2" type="ORF">AKJ39_04925</name>
</gene>
<protein>
    <recommendedName>
        <fullName evidence="4">HicB-like antitoxin of toxin-antitoxin system domain-containing protein</fullName>
    </recommendedName>
</protein>
<sequence>MSTKIKAPTEEAPYHLWKEGDMWVAKDGRTEVASQGETRREALENLDEAVALYRGEIGREPTDAELRELGVEPEDNKSGELPDVLK</sequence>
<dbReference type="EMBL" id="LHXT01000121">
    <property type="protein sequence ID" value="KXA96201.1"/>
    <property type="molecule type" value="Genomic_DNA"/>
</dbReference>
<reference evidence="2 3" key="1">
    <citation type="journal article" date="2016" name="Sci. Rep.">
        <title>Metabolic traits of an uncultured archaeal lineage -MSBL1- from brine pools of the Red Sea.</title>
        <authorList>
            <person name="Mwirichia R."/>
            <person name="Alam I."/>
            <person name="Rashid M."/>
            <person name="Vinu M."/>
            <person name="Ba-Alawi W."/>
            <person name="Anthony Kamau A."/>
            <person name="Kamanda Ngugi D."/>
            <person name="Goker M."/>
            <person name="Klenk H.P."/>
            <person name="Bajic V."/>
            <person name="Stingl U."/>
        </authorList>
    </citation>
    <scope>NUCLEOTIDE SEQUENCE [LARGE SCALE GENOMIC DNA]</scope>
    <source>
        <strain evidence="2">SCGC-AAA259J03</strain>
    </source>
</reference>
<evidence type="ECO:0000313" key="3">
    <source>
        <dbReference type="Proteomes" id="UP000070257"/>
    </source>
</evidence>
<proteinExistence type="predicted"/>
<name>A0A656YVC5_9EURY</name>
<feature type="region of interest" description="Disordered" evidence="1">
    <location>
        <begin position="65"/>
        <end position="86"/>
    </location>
</feature>
<dbReference type="Pfam" id="PF24113">
    <property type="entry name" value="DUF7387"/>
    <property type="match status" value="1"/>
</dbReference>
<dbReference type="Gene3D" id="3.30.160.250">
    <property type="match status" value="1"/>
</dbReference>
<dbReference type="InterPro" id="IPR055811">
    <property type="entry name" value="DUF7387"/>
</dbReference>